<dbReference type="GO" id="GO:0008720">
    <property type="term" value="F:D-lactate dehydrogenase (NAD+) activity"/>
    <property type="evidence" value="ECO:0007669"/>
    <property type="project" value="TreeGrafter"/>
</dbReference>
<name>A0AAQ4CQK3_9CREN</name>
<dbReference type="FunFam" id="1.10.45.10:FF:000001">
    <property type="entry name" value="D-lactate dehydrogenase mitochondrial"/>
    <property type="match status" value="1"/>
</dbReference>
<evidence type="ECO:0000256" key="6">
    <source>
        <dbReference type="ARBA" id="ARBA00023002"/>
    </source>
</evidence>
<dbReference type="GeneID" id="68865846"/>
<dbReference type="SUPFAM" id="SSF55103">
    <property type="entry name" value="FAD-linked oxidases, C-terminal domain"/>
    <property type="match status" value="1"/>
</dbReference>
<sequence length="454" mass="50783">MDLKELEDIEHSQEEREDFSGEKVKPIIVFYPKNEEDVVRIVKFAKQNKIPVIAWGSGTSLTGAVSCNGNCILIDFSKMNKILEINEIDWYVRVQPGIKLIDLFEELERKGFMLPPDPASFFLCSVGGAVAESSGGMKGVRYGSFREWVLALRVVLPSGEVVKVGEPLRKNRAGYDLVHLFVGSEGTLGIITEIWLRIIPIPKRKMVTIAALLKDFESAADVIIGLRKNRILPELSEYVDADVVRALNKHLNAGLKETEGGMLLISIEEDMVNDVLKVLEGKTVDVMIAEGEEANKLYSLRAQAAIAVKAESKNVFYAEDIVVPISKLPEAIRKLKEIAAKYNTKFYVISHIGDGNLHPNIIIEDKEARERAFEEIARMAIEMGGSVSGEHGIGTQKAKLMAEQIIKHNGRTVLDLMYEIKKLIDPDNIMNPGKYVELAYKYYKEFSSQTIEIK</sequence>
<dbReference type="InterPro" id="IPR004113">
    <property type="entry name" value="FAD-bd_oxidored_4_C"/>
</dbReference>
<evidence type="ECO:0000256" key="7">
    <source>
        <dbReference type="ARBA" id="ARBA00038897"/>
    </source>
</evidence>
<dbReference type="Gene3D" id="1.10.45.10">
    <property type="entry name" value="Vanillyl-alcohol Oxidase, Chain A, domain 4"/>
    <property type="match status" value="1"/>
</dbReference>
<evidence type="ECO:0000256" key="3">
    <source>
        <dbReference type="ARBA" id="ARBA00022630"/>
    </source>
</evidence>
<keyword evidence="4" id="KW-0274">FAD</keyword>
<gene>
    <name evidence="9" type="ORF">SACC_11010</name>
</gene>
<dbReference type="KEGG" id="scas:SACC_11010"/>
<dbReference type="AlphaFoldDB" id="A0AAQ4CQK3"/>
<dbReference type="Proteomes" id="UP001319921">
    <property type="component" value="Chromosome"/>
</dbReference>
<dbReference type="GO" id="GO:0004458">
    <property type="term" value="F:D-lactate dehydrogenase (cytochrome) activity"/>
    <property type="evidence" value="ECO:0007669"/>
    <property type="project" value="UniProtKB-EC"/>
</dbReference>
<evidence type="ECO:0000259" key="8">
    <source>
        <dbReference type="PROSITE" id="PS51387"/>
    </source>
</evidence>
<dbReference type="GO" id="GO:1903457">
    <property type="term" value="P:lactate catabolic process"/>
    <property type="evidence" value="ECO:0007669"/>
    <property type="project" value="TreeGrafter"/>
</dbReference>
<organism evidence="9 10">
    <name type="scientific">Saccharolobus caldissimus</name>
    <dbReference type="NCBI Taxonomy" id="1702097"/>
    <lineage>
        <taxon>Archaea</taxon>
        <taxon>Thermoproteota</taxon>
        <taxon>Thermoprotei</taxon>
        <taxon>Sulfolobales</taxon>
        <taxon>Sulfolobaceae</taxon>
        <taxon>Saccharolobus</taxon>
    </lineage>
</organism>
<comment type="similarity">
    <text evidence="2">Belongs to the FAD-binding oxidoreductase/transferase type 4 family.</text>
</comment>
<dbReference type="PROSITE" id="PS51387">
    <property type="entry name" value="FAD_PCMH"/>
    <property type="match status" value="1"/>
</dbReference>
<dbReference type="FunFam" id="3.30.70.2740:FF:000001">
    <property type="entry name" value="D-lactate dehydrogenase mitochondrial"/>
    <property type="match status" value="1"/>
</dbReference>
<dbReference type="EMBL" id="AP025226">
    <property type="protein sequence ID" value="BDB98084.1"/>
    <property type="molecule type" value="Genomic_DNA"/>
</dbReference>
<accession>A0AAQ4CQK3</accession>
<dbReference type="Pfam" id="PF02913">
    <property type="entry name" value="FAD-oxidase_C"/>
    <property type="match status" value="1"/>
</dbReference>
<dbReference type="InterPro" id="IPR016171">
    <property type="entry name" value="Vanillyl_alc_oxidase_C-sub2"/>
</dbReference>
<evidence type="ECO:0000256" key="2">
    <source>
        <dbReference type="ARBA" id="ARBA00008000"/>
    </source>
</evidence>
<dbReference type="InterPro" id="IPR006094">
    <property type="entry name" value="Oxid_FAD_bind_N"/>
</dbReference>
<dbReference type="PANTHER" id="PTHR11748">
    <property type="entry name" value="D-LACTATE DEHYDROGENASE"/>
    <property type="match status" value="1"/>
</dbReference>
<dbReference type="InterPro" id="IPR016169">
    <property type="entry name" value="FAD-bd_PCMH_sub2"/>
</dbReference>
<comment type="cofactor">
    <cofactor evidence="1">
        <name>FAD</name>
        <dbReference type="ChEBI" id="CHEBI:57692"/>
    </cofactor>
</comment>
<evidence type="ECO:0000256" key="5">
    <source>
        <dbReference type="ARBA" id="ARBA00022946"/>
    </source>
</evidence>
<keyword evidence="6" id="KW-0560">Oxidoreductase</keyword>
<evidence type="ECO:0000313" key="9">
    <source>
        <dbReference type="EMBL" id="BDB98084.1"/>
    </source>
</evidence>
<dbReference type="InterPro" id="IPR016164">
    <property type="entry name" value="FAD-linked_Oxase-like_C"/>
</dbReference>
<dbReference type="Gene3D" id="3.30.465.10">
    <property type="match status" value="1"/>
</dbReference>
<evidence type="ECO:0000256" key="1">
    <source>
        <dbReference type="ARBA" id="ARBA00001974"/>
    </source>
</evidence>
<dbReference type="RefSeq" id="WP_229572025.1">
    <property type="nucleotide sequence ID" value="NZ_AP025226.1"/>
</dbReference>
<keyword evidence="10" id="KW-1185">Reference proteome</keyword>
<evidence type="ECO:0000256" key="4">
    <source>
        <dbReference type="ARBA" id="ARBA00022827"/>
    </source>
</evidence>
<feature type="domain" description="FAD-binding PCMH-type" evidence="8">
    <location>
        <begin position="22"/>
        <end position="201"/>
    </location>
</feature>
<dbReference type="GO" id="GO:0071949">
    <property type="term" value="F:FAD binding"/>
    <property type="evidence" value="ECO:0007669"/>
    <property type="project" value="InterPro"/>
</dbReference>
<reference evidence="9 10" key="1">
    <citation type="journal article" date="2022" name="Microbiol. Resour. Announc.">
        <title>Complete Genome Sequence of the Hyperthermophilic and Acidophilic Archaeon Saccharolobus caldissimus Strain HS-3T.</title>
        <authorList>
            <person name="Sakai H.D."/>
            <person name="Kurosawa N."/>
        </authorList>
    </citation>
    <scope>NUCLEOTIDE SEQUENCE [LARGE SCALE GENOMIC DNA]</scope>
    <source>
        <strain evidence="9 10">JCM32116</strain>
    </source>
</reference>
<dbReference type="InterPro" id="IPR016166">
    <property type="entry name" value="FAD-bd_PCMH"/>
</dbReference>
<dbReference type="Pfam" id="PF01565">
    <property type="entry name" value="FAD_binding_4"/>
    <property type="match status" value="1"/>
</dbReference>
<keyword evidence="3" id="KW-0285">Flavoprotein</keyword>
<dbReference type="EC" id="1.1.2.4" evidence="7"/>
<protein>
    <recommendedName>
        <fullName evidence="7">D-lactate dehydrogenase (cytochrome)</fullName>
        <ecNumber evidence="7">1.1.2.4</ecNumber>
    </recommendedName>
</protein>
<evidence type="ECO:0000313" key="10">
    <source>
        <dbReference type="Proteomes" id="UP001319921"/>
    </source>
</evidence>
<dbReference type="PANTHER" id="PTHR11748:SF111">
    <property type="entry name" value="D-LACTATE DEHYDROGENASE, MITOCHONDRIAL-RELATED"/>
    <property type="match status" value="1"/>
</dbReference>
<dbReference type="Gene3D" id="3.30.70.2740">
    <property type="match status" value="1"/>
</dbReference>
<proteinExistence type="inferred from homology"/>
<dbReference type="InterPro" id="IPR036318">
    <property type="entry name" value="FAD-bd_PCMH-like_sf"/>
</dbReference>
<dbReference type="SUPFAM" id="SSF56176">
    <property type="entry name" value="FAD-binding/transporter-associated domain-like"/>
    <property type="match status" value="1"/>
</dbReference>
<keyword evidence="5" id="KW-0809">Transit peptide</keyword>